<keyword evidence="8" id="KW-0238">DNA-binding</keyword>
<dbReference type="SMART" id="SM00487">
    <property type="entry name" value="DEXDc"/>
    <property type="match status" value="1"/>
</dbReference>
<evidence type="ECO:0000256" key="13">
    <source>
        <dbReference type="ARBA" id="ARBA00034808"/>
    </source>
</evidence>
<dbReference type="GO" id="GO:0016787">
    <property type="term" value="F:hydrolase activity"/>
    <property type="evidence" value="ECO:0007669"/>
    <property type="project" value="UniProtKB-KW"/>
</dbReference>
<comment type="similarity">
    <text evidence="1 15">Belongs to the helicase family. RecG subfamily.</text>
</comment>
<keyword evidence="5 15" id="KW-0378">Hydrolase</keyword>
<evidence type="ECO:0000256" key="2">
    <source>
        <dbReference type="ARBA" id="ARBA00017846"/>
    </source>
</evidence>
<keyword evidence="11" id="KW-0413">Isomerase</keyword>
<dbReference type="Gene3D" id="2.40.50.140">
    <property type="entry name" value="Nucleic acid-binding proteins"/>
    <property type="match status" value="1"/>
</dbReference>
<dbReference type="PROSITE" id="PS51194">
    <property type="entry name" value="HELICASE_CTER"/>
    <property type="match status" value="1"/>
</dbReference>
<keyword evidence="4 15" id="KW-0227">DNA damage</keyword>
<name>A0A7C6ECS8_UNCW3</name>
<accession>A0A7C6ECS8</accession>
<dbReference type="GO" id="GO:0005524">
    <property type="term" value="F:ATP binding"/>
    <property type="evidence" value="ECO:0007669"/>
    <property type="project" value="UniProtKB-KW"/>
</dbReference>
<comment type="function">
    <text evidence="15">Plays a critical role in recombination and DNA repair. Helps process Holliday junction intermediates to mature products by catalyzing branch migration. Has replication fork regression activity, unwinds stalled or blocked replication forks to make a HJ that can be resolved. Has a DNA unwinding activity characteristic of a DNA helicase with 3'-5' polarity.</text>
</comment>
<evidence type="ECO:0000259" key="16">
    <source>
        <dbReference type="PROSITE" id="PS51192"/>
    </source>
</evidence>
<dbReference type="NCBIfam" id="TIGR00643">
    <property type="entry name" value="recG"/>
    <property type="match status" value="1"/>
</dbReference>
<dbReference type="GO" id="GO:0006281">
    <property type="term" value="P:DNA repair"/>
    <property type="evidence" value="ECO:0007669"/>
    <property type="project" value="UniProtKB-UniRule"/>
</dbReference>
<evidence type="ECO:0000256" key="6">
    <source>
        <dbReference type="ARBA" id="ARBA00022806"/>
    </source>
</evidence>
<dbReference type="Pfam" id="PF00270">
    <property type="entry name" value="DEAD"/>
    <property type="match status" value="1"/>
</dbReference>
<dbReference type="InterPro" id="IPR001650">
    <property type="entry name" value="Helicase_C-like"/>
</dbReference>
<dbReference type="CDD" id="cd04488">
    <property type="entry name" value="RecG_wedge_OBF"/>
    <property type="match status" value="1"/>
</dbReference>
<sequence>MKSSRSKDYRTGLATPVQYLKGVGPKRAACLIRIGVETVKDLLFLIPRYYLDRTKLTPIKQLQVGQDATVVGKIFATGLKKTRFKGDLVRIMVRDDTGFIEAIWFNRPDLKKRFKVNQKIALSGKVYYYQSRQLVNPDYEIIEDAKEDYDYAGTIIPIYPLTEGLSLWEVRRAMKKALELGLPYLTETLPDEILNRYHFPPLSETIKNLHFPCQMADAEIAKARLIFEELFFFELLLALRKLHSAEIKKGYALVEKGVLTNKFLASLPFEFTNAQKRVVEEIKNDLAQSRCMNRLLQGDVGSGKTVIAVLAMLIAVENGFQAAMMAPTEILAEQHYLVWQKRLEALGVRVCLLTGGLKAKEKKALYPKIAQGEIDIIFGTHALIEAGVQFNRLGLAVVDEQHRFGVMQRAALLNKGVNPDFLVMTATPIPRTLQLTLYGDLDVSILDEKPPGRKPIVTKLTTESKRSEVYQFLRERVKSKQQVFIVCPLIEESEKLDLASAKKTYEEIRAVFPEFSVGLLHGRMKSEERIKVMAEFRAGRIDILVSTTVIEVGVDIPNATVMVIEHPERFGLAQLHQLRGRIGRGEEESYCILIVPDAMMAESKERLEFFEKNDDGFALAEKDMDIRGPGQIFGTRQHGLPDLKIADLKQDRHWLFKARDEAFALVRDDPKLTAPKNEIIKRTLRKKFYGREELLRVG</sequence>
<dbReference type="EMBL" id="DTLI01000044">
    <property type="protein sequence ID" value="HHS51602.1"/>
    <property type="molecule type" value="Genomic_DNA"/>
</dbReference>
<keyword evidence="7 15" id="KW-0067">ATP-binding</keyword>
<gene>
    <name evidence="18" type="primary">recG</name>
    <name evidence="18" type="ORF">ENW73_01880</name>
</gene>
<dbReference type="GO" id="GO:0043138">
    <property type="term" value="F:3'-5' DNA helicase activity"/>
    <property type="evidence" value="ECO:0007669"/>
    <property type="project" value="UniProtKB-EC"/>
</dbReference>
<dbReference type="GO" id="GO:0003677">
    <property type="term" value="F:DNA binding"/>
    <property type="evidence" value="ECO:0007669"/>
    <property type="project" value="UniProtKB-KW"/>
</dbReference>
<proteinExistence type="inferred from homology"/>
<keyword evidence="6 15" id="KW-0347">Helicase</keyword>
<dbReference type="SUPFAM" id="SSF50249">
    <property type="entry name" value="Nucleic acid-binding proteins"/>
    <property type="match status" value="1"/>
</dbReference>
<dbReference type="InterPro" id="IPR027417">
    <property type="entry name" value="P-loop_NTPase"/>
</dbReference>
<dbReference type="Pfam" id="PF19833">
    <property type="entry name" value="RecG_dom3_C"/>
    <property type="match status" value="1"/>
</dbReference>
<reference evidence="18" key="1">
    <citation type="journal article" date="2020" name="mSystems">
        <title>Genome- and Community-Level Interaction Insights into Carbon Utilization and Element Cycling Functions of Hydrothermarchaeota in Hydrothermal Sediment.</title>
        <authorList>
            <person name="Zhou Z."/>
            <person name="Liu Y."/>
            <person name="Xu W."/>
            <person name="Pan J."/>
            <person name="Luo Z.H."/>
            <person name="Li M."/>
        </authorList>
    </citation>
    <scope>NUCLEOTIDE SEQUENCE [LARGE SCALE GENOMIC DNA]</scope>
    <source>
        <strain evidence="18">SpSt-876</strain>
    </source>
</reference>
<evidence type="ECO:0000256" key="9">
    <source>
        <dbReference type="ARBA" id="ARBA00023172"/>
    </source>
</evidence>
<dbReference type="PANTHER" id="PTHR47964:SF1">
    <property type="entry name" value="ATP-DEPENDENT DNA HELICASE HOMOLOG RECG, CHLOROPLASTIC"/>
    <property type="match status" value="1"/>
</dbReference>
<evidence type="ECO:0000256" key="3">
    <source>
        <dbReference type="ARBA" id="ARBA00022741"/>
    </source>
</evidence>
<evidence type="ECO:0000256" key="12">
    <source>
        <dbReference type="ARBA" id="ARBA00034617"/>
    </source>
</evidence>
<evidence type="ECO:0000256" key="10">
    <source>
        <dbReference type="ARBA" id="ARBA00023204"/>
    </source>
</evidence>
<evidence type="ECO:0000256" key="11">
    <source>
        <dbReference type="ARBA" id="ARBA00023235"/>
    </source>
</evidence>
<dbReference type="InterPro" id="IPR012340">
    <property type="entry name" value="NA-bd_OB-fold"/>
</dbReference>
<evidence type="ECO:0000256" key="7">
    <source>
        <dbReference type="ARBA" id="ARBA00022840"/>
    </source>
</evidence>
<keyword evidence="9 15" id="KW-0233">DNA recombination</keyword>
<dbReference type="AlphaFoldDB" id="A0A7C6ECS8"/>
<evidence type="ECO:0000256" key="1">
    <source>
        <dbReference type="ARBA" id="ARBA00007504"/>
    </source>
</evidence>
<comment type="catalytic activity">
    <reaction evidence="14 15">
        <text>ATP + H2O = ADP + phosphate + H(+)</text>
        <dbReference type="Rhea" id="RHEA:13065"/>
        <dbReference type="ChEBI" id="CHEBI:15377"/>
        <dbReference type="ChEBI" id="CHEBI:15378"/>
        <dbReference type="ChEBI" id="CHEBI:30616"/>
        <dbReference type="ChEBI" id="CHEBI:43474"/>
        <dbReference type="ChEBI" id="CHEBI:456216"/>
        <dbReference type="EC" id="5.6.2.4"/>
    </reaction>
</comment>
<dbReference type="InterPro" id="IPR033454">
    <property type="entry name" value="RecG_wedge"/>
</dbReference>
<evidence type="ECO:0000256" key="5">
    <source>
        <dbReference type="ARBA" id="ARBA00022801"/>
    </source>
</evidence>
<evidence type="ECO:0000256" key="4">
    <source>
        <dbReference type="ARBA" id="ARBA00022763"/>
    </source>
</evidence>
<dbReference type="Pfam" id="PF17191">
    <property type="entry name" value="RecG_wedge"/>
    <property type="match status" value="1"/>
</dbReference>
<protein>
    <recommendedName>
        <fullName evidence="2 15">ATP-dependent DNA helicase RecG</fullName>
        <ecNumber evidence="13 15">5.6.2.4</ecNumber>
    </recommendedName>
</protein>
<feature type="domain" description="Helicase C-terminal" evidence="17">
    <location>
        <begin position="468"/>
        <end position="625"/>
    </location>
</feature>
<dbReference type="Pfam" id="PF00271">
    <property type="entry name" value="Helicase_C"/>
    <property type="match status" value="1"/>
</dbReference>
<dbReference type="CDD" id="cd17992">
    <property type="entry name" value="DEXHc_RecG"/>
    <property type="match status" value="1"/>
</dbReference>
<dbReference type="InterPro" id="IPR004609">
    <property type="entry name" value="ATP-dep_DNA_helicase_RecG"/>
</dbReference>
<dbReference type="PANTHER" id="PTHR47964">
    <property type="entry name" value="ATP-DEPENDENT DNA HELICASE HOMOLOG RECG, CHLOROPLASTIC"/>
    <property type="match status" value="1"/>
</dbReference>
<dbReference type="NCBIfam" id="NF008168">
    <property type="entry name" value="PRK10917.2-2"/>
    <property type="match status" value="1"/>
</dbReference>
<evidence type="ECO:0000256" key="8">
    <source>
        <dbReference type="ARBA" id="ARBA00023125"/>
    </source>
</evidence>
<dbReference type="GO" id="GO:0006310">
    <property type="term" value="P:DNA recombination"/>
    <property type="evidence" value="ECO:0007669"/>
    <property type="project" value="UniProtKB-UniRule"/>
</dbReference>
<evidence type="ECO:0000259" key="17">
    <source>
        <dbReference type="PROSITE" id="PS51194"/>
    </source>
</evidence>
<dbReference type="EC" id="5.6.2.4" evidence="13 15"/>
<dbReference type="SUPFAM" id="SSF52540">
    <property type="entry name" value="P-loop containing nucleoside triphosphate hydrolases"/>
    <property type="match status" value="2"/>
</dbReference>
<keyword evidence="10 15" id="KW-0234">DNA repair</keyword>
<dbReference type="SMART" id="SM00490">
    <property type="entry name" value="HELICc"/>
    <property type="match status" value="1"/>
</dbReference>
<comment type="caution">
    <text evidence="18">The sequence shown here is derived from an EMBL/GenBank/DDBJ whole genome shotgun (WGS) entry which is preliminary data.</text>
</comment>
<dbReference type="PROSITE" id="PS51192">
    <property type="entry name" value="HELICASE_ATP_BIND_1"/>
    <property type="match status" value="1"/>
</dbReference>
<dbReference type="InterPro" id="IPR014001">
    <property type="entry name" value="Helicase_ATP-bd"/>
</dbReference>
<evidence type="ECO:0000256" key="15">
    <source>
        <dbReference type="RuleBase" id="RU363016"/>
    </source>
</evidence>
<dbReference type="InterPro" id="IPR011545">
    <property type="entry name" value="DEAD/DEAH_box_helicase_dom"/>
</dbReference>
<dbReference type="InterPro" id="IPR047112">
    <property type="entry name" value="RecG/Mfd"/>
</dbReference>
<evidence type="ECO:0000256" key="14">
    <source>
        <dbReference type="ARBA" id="ARBA00048988"/>
    </source>
</evidence>
<dbReference type="Gene3D" id="3.40.50.300">
    <property type="entry name" value="P-loop containing nucleotide triphosphate hydrolases"/>
    <property type="match status" value="2"/>
</dbReference>
<keyword evidence="3 15" id="KW-0547">Nucleotide-binding</keyword>
<dbReference type="NCBIfam" id="NF008165">
    <property type="entry name" value="PRK10917.1-3"/>
    <property type="match status" value="1"/>
</dbReference>
<evidence type="ECO:0000313" key="18">
    <source>
        <dbReference type="EMBL" id="HHS51602.1"/>
    </source>
</evidence>
<comment type="catalytic activity">
    <reaction evidence="12 15">
        <text>Couples ATP hydrolysis with the unwinding of duplex DNA by translocating in the 3'-5' direction.</text>
        <dbReference type="EC" id="5.6.2.4"/>
    </reaction>
</comment>
<feature type="domain" description="Helicase ATP-binding" evidence="16">
    <location>
        <begin position="285"/>
        <end position="446"/>
    </location>
</feature>
<dbReference type="CDD" id="cd18811">
    <property type="entry name" value="SF2_C_RecG"/>
    <property type="match status" value="1"/>
</dbReference>
<dbReference type="InterPro" id="IPR045562">
    <property type="entry name" value="RecG_dom3_C"/>
</dbReference>
<organism evidence="18">
    <name type="scientific">candidate division WOR-3 bacterium</name>
    <dbReference type="NCBI Taxonomy" id="2052148"/>
    <lineage>
        <taxon>Bacteria</taxon>
        <taxon>Bacteria division WOR-3</taxon>
    </lineage>
</organism>